<name>A0A6G1GPW5_9PEZI</name>
<sequence>MNTKVKMHPGPQVIIRLQLQLDTHRTTRPINVLRKRSCFLSSRHLQPHHPASFSPHASMQGGQGMVGPRLHRNMPKSYSKQSGSPTFVSRSTAFPLKVSRVGLDINLLYKTYAIEVGIVKVPEDSPANVNRARLGCAYSRDWLVATYVCVP</sequence>
<proteinExistence type="predicted"/>
<evidence type="ECO:0000313" key="1">
    <source>
        <dbReference type="EMBL" id="KAF1982778.1"/>
    </source>
</evidence>
<protein>
    <submittedName>
        <fullName evidence="1">Uncharacterized protein</fullName>
    </submittedName>
</protein>
<accession>A0A6G1GPW5</accession>
<gene>
    <name evidence="1" type="ORF">K402DRAFT_189978</name>
</gene>
<dbReference type="AlphaFoldDB" id="A0A6G1GPW5"/>
<reference evidence="1" key="1">
    <citation type="journal article" date="2020" name="Stud. Mycol.">
        <title>101 Dothideomycetes genomes: a test case for predicting lifestyles and emergence of pathogens.</title>
        <authorList>
            <person name="Haridas S."/>
            <person name="Albert R."/>
            <person name="Binder M."/>
            <person name="Bloem J."/>
            <person name="Labutti K."/>
            <person name="Salamov A."/>
            <person name="Andreopoulos B."/>
            <person name="Baker S."/>
            <person name="Barry K."/>
            <person name="Bills G."/>
            <person name="Bluhm B."/>
            <person name="Cannon C."/>
            <person name="Castanera R."/>
            <person name="Culley D."/>
            <person name="Daum C."/>
            <person name="Ezra D."/>
            <person name="Gonzalez J."/>
            <person name="Henrissat B."/>
            <person name="Kuo A."/>
            <person name="Liang C."/>
            <person name="Lipzen A."/>
            <person name="Lutzoni F."/>
            <person name="Magnuson J."/>
            <person name="Mondo S."/>
            <person name="Nolan M."/>
            <person name="Ohm R."/>
            <person name="Pangilinan J."/>
            <person name="Park H.-J."/>
            <person name="Ramirez L."/>
            <person name="Alfaro M."/>
            <person name="Sun H."/>
            <person name="Tritt A."/>
            <person name="Yoshinaga Y."/>
            <person name="Zwiers L.-H."/>
            <person name="Turgeon B."/>
            <person name="Goodwin S."/>
            <person name="Spatafora J."/>
            <person name="Crous P."/>
            <person name="Grigoriev I."/>
        </authorList>
    </citation>
    <scope>NUCLEOTIDE SEQUENCE</scope>
    <source>
        <strain evidence="1">CBS 113979</strain>
    </source>
</reference>
<evidence type="ECO:0000313" key="2">
    <source>
        <dbReference type="Proteomes" id="UP000800041"/>
    </source>
</evidence>
<dbReference type="Proteomes" id="UP000800041">
    <property type="component" value="Unassembled WGS sequence"/>
</dbReference>
<keyword evidence="2" id="KW-1185">Reference proteome</keyword>
<dbReference type="EMBL" id="ML977181">
    <property type="protein sequence ID" value="KAF1982778.1"/>
    <property type="molecule type" value="Genomic_DNA"/>
</dbReference>
<organism evidence="1 2">
    <name type="scientific">Aulographum hederae CBS 113979</name>
    <dbReference type="NCBI Taxonomy" id="1176131"/>
    <lineage>
        <taxon>Eukaryota</taxon>
        <taxon>Fungi</taxon>
        <taxon>Dikarya</taxon>
        <taxon>Ascomycota</taxon>
        <taxon>Pezizomycotina</taxon>
        <taxon>Dothideomycetes</taxon>
        <taxon>Pleosporomycetidae</taxon>
        <taxon>Aulographales</taxon>
        <taxon>Aulographaceae</taxon>
    </lineage>
</organism>